<sequence>MDATLSPWLWIAVFLLVGVGLAGTVLPILPGVPMIFIGLWLAAWIDGYERVGGFTMGLLGVLTLLSVAIDFAASAMGAKRVGASPRAIWGAAIGSIVGLFFGIPGLLLGPFAGAVLGELSARKGAGQAAKVGIATWLGLLFGTLAKIALSFAMVGIFVLAYFL</sequence>
<feature type="transmembrane region" description="Helical" evidence="1">
    <location>
        <begin position="51"/>
        <end position="75"/>
    </location>
</feature>
<keyword evidence="1" id="KW-0472">Membrane</keyword>
<dbReference type="PANTHER" id="PTHR39165:SF1">
    <property type="entry name" value="DUF456 DOMAIN-CONTAINING PROTEIN"/>
    <property type="match status" value="1"/>
</dbReference>
<dbReference type="EMBL" id="PSNW01000007">
    <property type="protein sequence ID" value="PPE73331.1"/>
    <property type="molecule type" value="Genomic_DNA"/>
</dbReference>
<dbReference type="InterPro" id="IPR007403">
    <property type="entry name" value="DUF456"/>
</dbReference>
<proteinExistence type="predicted"/>
<feature type="transmembrane region" description="Helical" evidence="1">
    <location>
        <begin position="133"/>
        <end position="162"/>
    </location>
</feature>
<keyword evidence="3" id="KW-1185">Reference proteome</keyword>
<accession>A0A2S5TEB4</accession>
<evidence type="ECO:0000256" key="1">
    <source>
        <dbReference type="SAM" id="Phobius"/>
    </source>
</evidence>
<keyword evidence="1" id="KW-0812">Transmembrane</keyword>
<evidence type="ECO:0000313" key="2">
    <source>
        <dbReference type="EMBL" id="PPE73331.1"/>
    </source>
</evidence>
<dbReference type="RefSeq" id="WP_104230927.1">
    <property type="nucleotide sequence ID" value="NZ_PSNW01000007.1"/>
</dbReference>
<feature type="transmembrane region" description="Helical" evidence="1">
    <location>
        <begin position="87"/>
        <end position="113"/>
    </location>
</feature>
<dbReference type="AlphaFoldDB" id="A0A2S5TEB4"/>
<dbReference type="OrthoDB" id="9808460at2"/>
<dbReference type="Proteomes" id="UP000238220">
    <property type="component" value="Unassembled WGS sequence"/>
</dbReference>
<comment type="caution">
    <text evidence="2">The sequence shown here is derived from an EMBL/GenBank/DDBJ whole genome shotgun (WGS) entry which is preliminary data.</text>
</comment>
<dbReference type="PANTHER" id="PTHR39165">
    <property type="entry name" value="IG HYPOTHETICAL 17883"/>
    <property type="match status" value="1"/>
</dbReference>
<organism evidence="2 3">
    <name type="scientific">Solimonas fluminis</name>
    <dbReference type="NCBI Taxonomy" id="2086571"/>
    <lineage>
        <taxon>Bacteria</taxon>
        <taxon>Pseudomonadati</taxon>
        <taxon>Pseudomonadota</taxon>
        <taxon>Gammaproteobacteria</taxon>
        <taxon>Nevskiales</taxon>
        <taxon>Nevskiaceae</taxon>
        <taxon>Solimonas</taxon>
    </lineage>
</organism>
<gene>
    <name evidence="2" type="ORF">C3942_13755</name>
</gene>
<dbReference type="Pfam" id="PF04306">
    <property type="entry name" value="DUF456"/>
    <property type="match status" value="1"/>
</dbReference>
<keyword evidence="1" id="KW-1133">Transmembrane helix</keyword>
<reference evidence="2 3" key="1">
    <citation type="submission" date="2018-02" db="EMBL/GenBank/DDBJ databases">
        <title>Genome sequencing of Solimonas sp. HR-BB.</title>
        <authorList>
            <person name="Lee Y."/>
            <person name="Jeon C.O."/>
        </authorList>
    </citation>
    <scope>NUCLEOTIDE SEQUENCE [LARGE SCALE GENOMIC DNA]</scope>
    <source>
        <strain evidence="2 3">HR-BB</strain>
    </source>
</reference>
<protein>
    <submittedName>
        <fullName evidence="2">DUF456 domain-containing protein</fullName>
    </submittedName>
</protein>
<feature type="transmembrane region" description="Helical" evidence="1">
    <location>
        <begin position="12"/>
        <end position="45"/>
    </location>
</feature>
<evidence type="ECO:0000313" key="3">
    <source>
        <dbReference type="Proteomes" id="UP000238220"/>
    </source>
</evidence>
<name>A0A2S5TEB4_9GAMM</name>